<accession>A0A7W8IGX3</accession>
<reference evidence="2" key="1">
    <citation type="submission" date="2020-08" db="EMBL/GenBank/DDBJ databases">
        <title>Genomic Encyclopedia of Type Strains, Phase IV (KMG-V): Genome sequencing to study the core and pangenomes of soil and plant-associated prokaryotes.</title>
        <authorList>
            <person name="Whitman W."/>
        </authorList>
    </citation>
    <scope>NUCLEOTIDE SEQUENCE [LARGE SCALE GENOMIC DNA]</scope>
    <source>
        <strain evidence="2">M8UP27</strain>
    </source>
</reference>
<protein>
    <submittedName>
        <fullName evidence="2">Uncharacterized protein</fullName>
    </submittedName>
</protein>
<gene>
    <name evidence="2" type="ORF">HDF09_001636</name>
</gene>
<keyword evidence="3" id="KW-1185">Reference proteome</keyword>
<dbReference type="Proteomes" id="UP000568106">
    <property type="component" value="Unassembled WGS sequence"/>
</dbReference>
<comment type="caution">
    <text evidence="2">The sequence shown here is derived from an EMBL/GenBank/DDBJ whole genome shotgun (WGS) entry which is preliminary data.</text>
</comment>
<dbReference type="AlphaFoldDB" id="A0A7W8IGX3"/>
<keyword evidence="1" id="KW-0732">Signal</keyword>
<proteinExistence type="predicted"/>
<organism evidence="2 3">
    <name type="scientific">Tunturiibacter empetritectus</name>
    <dbReference type="NCBI Taxonomy" id="3069691"/>
    <lineage>
        <taxon>Bacteria</taxon>
        <taxon>Pseudomonadati</taxon>
        <taxon>Acidobacteriota</taxon>
        <taxon>Terriglobia</taxon>
        <taxon>Terriglobales</taxon>
        <taxon>Acidobacteriaceae</taxon>
        <taxon>Tunturiibacter</taxon>
    </lineage>
</organism>
<sequence length="174" mass="18943">MKSSLLVLLLSLSLSSFVFSQPKSAWRAATPSELQAVLPARAPVEKERIETEMRTASGIIDAHGKMIAGVVLITAGYSADGKYSHYLLVQSPITFGDISLTAGNYVIGWQRGENDLVVKFYEAVTGKEQGTVTAHRLATGSRVESFRIWPPSNNSILQIGRFAIPYILGEQSTK</sequence>
<evidence type="ECO:0000313" key="3">
    <source>
        <dbReference type="Proteomes" id="UP000568106"/>
    </source>
</evidence>
<evidence type="ECO:0000256" key="1">
    <source>
        <dbReference type="SAM" id="SignalP"/>
    </source>
</evidence>
<feature type="signal peptide" evidence="1">
    <location>
        <begin position="1"/>
        <end position="20"/>
    </location>
</feature>
<evidence type="ECO:0000313" key="2">
    <source>
        <dbReference type="EMBL" id="MBB5316967.1"/>
    </source>
</evidence>
<dbReference type="EMBL" id="JACHDY010000002">
    <property type="protein sequence ID" value="MBB5316967.1"/>
    <property type="molecule type" value="Genomic_DNA"/>
</dbReference>
<feature type="chain" id="PRO_5030982508" evidence="1">
    <location>
        <begin position="21"/>
        <end position="174"/>
    </location>
</feature>
<name>A0A7W8IGX3_9BACT</name>